<comment type="caution">
    <text evidence="1">The sequence shown here is derived from an EMBL/GenBank/DDBJ whole genome shotgun (WGS) entry which is preliminary data.</text>
</comment>
<protein>
    <submittedName>
        <fullName evidence="1">Uncharacterized protein</fullName>
    </submittedName>
</protein>
<dbReference type="EMBL" id="MU825398">
    <property type="protein sequence ID" value="KAJ7393175.1"/>
    <property type="molecule type" value="Genomic_DNA"/>
</dbReference>
<dbReference type="AlphaFoldDB" id="A0A9X0A4X7"/>
<reference evidence="1" key="1">
    <citation type="submission" date="2023-01" db="EMBL/GenBank/DDBJ databases">
        <title>Genome assembly of the deep-sea coral Lophelia pertusa.</title>
        <authorList>
            <person name="Herrera S."/>
            <person name="Cordes E."/>
        </authorList>
    </citation>
    <scope>NUCLEOTIDE SEQUENCE</scope>
    <source>
        <strain evidence="1">USNM1676648</strain>
        <tissue evidence="1">Polyp</tissue>
    </source>
</reference>
<evidence type="ECO:0000313" key="2">
    <source>
        <dbReference type="Proteomes" id="UP001163046"/>
    </source>
</evidence>
<keyword evidence="2" id="KW-1185">Reference proteome</keyword>
<accession>A0A9X0A4X7</accession>
<proteinExistence type="predicted"/>
<gene>
    <name evidence="1" type="ORF">OS493_006141</name>
</gene>
<name>A0A9X0A4X7_9CNID</name>
<evidence type="ECO:0000313" key="1">
    <source>
        <dbReference type="EMBL" id="KAJ7393175.1"/>
    </source>
</evidence>
<dbReference type="Proteomes" id="UP001163046">
    <property type="component" value="Unassembled WGS sequence"/>
</dbReference>
<organism evidence="1 2">
    <name type="scientific">Desmophyllum pertusum</name>
    <dbReference type="NCBI Taxonomy" id="174260"/>
    <lineage>
        <taxon>Eukaryota</taxon>
        <taxon>Metazoa</taxon>
        <taxon>Cnidaria</taxon>
        <taxon>Anthozoa</taxon>
        <taxon>Hexacorallia</taxon>
        <taxon>Scleractinia</taxon>
        <taxon>Caryophylliina</taxon>
        <taxon>Caryophylliidae</taxon>
        <taxon>Desmophyllum</taxon>
    </lineage>
</organism>
<sequence>MIPLESATAILPRMPTGRTIAGLTIIKPPVVDMKCRTSTSAISSPLYRLLRSRNQRRNSSASSVRSSCSAKTECKQFLSERVEIFELKDDTRQSMHVESVLRGHSLRLSDNCQEKSVPSRRRSLISSARECRVNIQEAVR</sequence>